<dbReference type="Gene3D" id="3.40.630.30">
    <property type="match status" value="1"/>
</dbReference>
<dbReference type="PANTHER" id="PTHR43441">
    <property type="entry name" value="RIBOSOMAL-PROTEIN-SERINE ACETYLTRANSFERASE"/>
    <property type="match status" value="1"/>
</dbReference>
<dbReference type="InterPro" id="IPR051908">
    <property type="entry name" value="Ribosomal_N-acetyltransferase"/>
</dbReference>
<dbReference type="AlphaFoldDB" id="A0AAN2CA86"/>
<dbReference type="InterPro" id="IPR000182">
    <property type="entry name" value="GNAT_dom"/>
</dbReference>
<keyword evidence="3" id="KW-1185">Reference proteome</keyword>
<dbReference type="KEGG" id="vab:WPS_16780"/>
<dbReference type="SUPFAM" id="SSF55729">
    <property type="entry name" value="Acyl-CoA N-acyltransferases (Nat)"/>
    <property type="match status" value="1"/>
</dbReference>
<sequence length="82" mass="9174">MATEALRAVLGGAFGARGMHRVTASIDPRNAASLALFERLGFRREAHHRESLWLGGAWVDDVIVAILGREWRRGHGQRVRTR</sequence>
<evidence type="ECO:0000259" key="1">
    <source>
        <dbReference type="Pfam" id="PF13302"/>
    </source>
</evidence>
<protein>
    <recommendedName>
        <fullName evidence="1">N-acetyltransferase domain-containing protein</fullName>
    </recommendedName>
</protein>
<name>A0AAN2CA86_UNVUL</name>
<dbReference type="Proteomes" id="UP001317532">
    <property type="component" value="Chromosome"/>
</dbReference>
<dbReference type="EMBL" id="AP025523">
    <property type="protein sequence ID" value="BDE06402.1"/>
    <property type="molecule type" value="Genomic_DNA"/>
</dbReference>
<dbReference type="GO" id="GO:1990189">
    <property type="term" value="F:protein N-terminal-serine acetyltransferase activity"/>
    <property type="evidence" value="ECO:0007669"/>
    <property type="project" value="TreeGrafter"/>
</dbReference>
<dbReference type="InterPro" id="IPR016181">
    <property type="entry name" value="Acyl_CoA_acyltransferase"/>
</dbReference>
<dbReference type="GO" id="GO:0005737">
    <property type="term" value="C:cytoplasm"/>
    <property type="evidence" value="ECO:0007669"/>
    <property type="project" value="TreeGrafter"/>
</dbReference>
<organism evidence="2 3">
    <name type="scientific">Vulcanimicrobium alpinum</name>
    <dbReference type="NCBI Taxonomy" id="3016050"/>
    <lineage>
        <taxon>Bacteria</taxon>
        <taxon>Bacillati</taxon>
        <taxon>Vulcanimicrobiota</taxon>
        <taxon>Vulcanimicrobiia</taxon>
        <taxon>Vulcanimicrobiales</taxon>
        <taxon>Vulcanimicrobiaceae</taxon>
        <taxon>Vulcanimicrobium</taxon>
    </lineage>
</organism>
<dbReference type="GO" id="GO:0008999">
    <property type="term" value="F:protein-N-terminal-alanine acetyltransferase activity"/>
    <property type="evidence" value="ECO:0007669"/>
    <property type="project" value="TreeGrafter"/>
</dbReference>
<dbReference type="Pfam" id="PF13302">
    <property type="entry name" value="Acetyltransf_3"/>
    <property type="match status" value="1"/>
</dbReference>
<proteinExistence type="predicted"/>
<accession>A0AAN2CA86</accession>
<reference evidence="2 3" key="1">
    <citation type="journal article" date="2022" name="ISME Commun">
        <title>Vulcanimicrobium alpinus gen. nov. sp. nov., the first cultivated representative of the candidate phylum 'Eremiobacterota', is a metabolically versatile aerobic anoxygenic phototroph.</title>
        <authorList>
            <person name="Yabe S."/>
            <person name="Muto K."/>
            <person name="Abe K."/>
            <person name="Yokota A."/>
            <person name="Staudigel H."/>
            <person name="Tebo B.M."/>
        </authorList>
    </citation>
    <scope>NUCLEOTIDE SEQUENCE [LARGE SCALE GENOMIC DNA]</scope>
    <source>
        <strain evidence="2 3">WC8-2</strain>
    </source>
</reference>
<feature type="domain" description="N-acetyltransferase" evidence="1">
    <location>
        <begin position="2"/>
        <end position="43"/>
    </location>
</feature>
<dbReference type="PANTHER" id="PTHR43441:SF11">
    <property type="entry name" value="RIBOSOMAL-PROTEIN-SERINE ACETYLTRANSFERASE"/>
    <property type="match status" value="1"/>
</dbReference>
<gene>
    <name evidence="2" type="ORF">WPS_16780</name>
</gene>
<evidence type="ECO:0000313" key="2">
    <source>
        <dbReference type="EMBL" id="BDE06402.1"/>
    </source>
</evidence>
<evidence type="ECO:0000313" key="3">
    <source>
        <dbReference type="Proteomes" id="UP001317532"/>
    </source>
</evidence>